<dbReference type="Pfam" id="PF08239">
    <property type="entry name" value="SH3_3"/>
    <property type="match status" value="1"/>
</dbReference>
<reference evidence="7 8" key="1">
    <citation type="submission" date="2020-09" db="EMBL/GenBank/DDBJ databases">
        <title>Sinomicrobium weinanense sp. nov., a halophilic bacteria isolated from saline-alkali soil.</title>
        <authorList>
            <person name="Wu P."/>
            <person name="Ren H."/>
            <person name="Mei Y."/>
            <person name="Liang Y."/>
            <person name="Chen Z."/>
        </authorList>
    </citation>
    <scope>NUCLEOTIDE SEQUENCE [LARGE SCALE GENOMIC DNA]</scope>
    <source>
        <strain evidence="7 8">FJxs</strain>
    </source>
</reference>
<dbReference type="SMART" id="SM00028">
    <property type="entry name" value="TPR"/>
    <property type="match status" value="2"/>
</dbReference>
<dbReference type="Gene3D" id="1.25.40.10">
    <property type="entry name" value="Tetratricopeptide repeat domain"/>
    <property type="match status" value="1"/>
</dbReference>
<protein>
    <submittedName>
        <fullName evidence="7">Tetratricopeptide repeat protein</fullName>
    </submittedName>
</protein>
<dbReference type="Gene3D" id="2.30.30.40">
    <property type="entry name" value="SH3 Domains"/>
    <property type="match status" value="1"/>
</dbReference>
<evidence type="ECO:0000259" key="6">
    <source>
        <dbReference type="PROSITE" id="PS51781"/>
    </source>
</evidence>
<proteinExistence type="predicted"/>
<dbReference type="InterPro" id="IPR011990">
    <property type="entry name" value="TPR-like_helical_dom_sf"/>
</dbReference>
<evidence type="ECO:0000256" key="1">
    <source>
        <dbReference type="ARBA" id="ARBA00022737"/>
    </source>
</evidence>
<keyword evidence="4" id="KW-1133">Transmembrane helix</keyword>
<keyword evidence="1" id="KW-0677">Repeat</keyword>
<name>A0A926Q0Y2_9FLAO</name>
<feature type="transmembrane region" description="Helical" evidence="4">
    <location>
        <begin position="165"/>
        <end position="186"/>
    </location>
</feature>
<evidence type="ECO:0000313" key="7">
    <source>
        <dbReference type="EMBL" id="MBC9794349.1"/>
    </source>
</evidence>
<dbReference type="EMBL" id="JACVDC010000001">
    <property type="protein sequence ID" value="MBC9794349.1"/>
    <property type="molecule type" value="Genomic_DNA"/>
</dbReference>
<keyword evidence="5" id="KW-0732">Signal</keyword>
<feature type="chain" id="PRO_5037642299" evidence="5">
    <location>
        <begin position="23"/>
        <end position="257"/>
    </location>
</feature>
<comment type="caution">
    <text evidence="7">The sequence shown here is derived from an EMBL/GenBank/DDBJ whole genome shotgun (WGS) entry which is preliminary data.</text>
</comment>
<dbReference type="InterPro" id="IPR019734">
    <property type="entry name" value="TPR_rpt"/>
</dbReference>
<keyword evidence="4" id="KW-0472">Membrane</keyword>
<dbReference type="Proteomes" id="UP000653730">
    <property type="component" value="Unassembled WGS sequence"/>
</dbReference>
<evidence type="ECO:0000256" key="3">
    <source>
        <dbReference type="PROSITE-ProRule" id="PRU00339"/>
    </source>
</evidence>
<keyword evidence="4" id="KW-0812">Transmembrane</keyword>
<dbReference type="PROSITE" id="PS50005">
    <property type="entry name" value="TPR"/>
    <property type="match status" value="1"/>
</dbReference>
<sequence>MKQFFINIILIFLLGFSGFSQGNTEVSSEKLFEEATSLYNDGKYEEAAENYRAILDQGEHSSAVYYNLGNSYYKLKRIPESIYYYEKALQLSPNDKDIRNNLAFARNMTIDAIEQVPQTGMSKFWENFAGNFHYNTWAGIAVFFAFLSALLFLFYYYLSSSVKKRIFFASSILSVICLLFCVYVAYDRYQESVNTNFAIIFAEEARVKSEPNSRSEEAFLLHSGTKVQVLETLDDWKHIKLADGKTGWLRQGDMKAL</sequence>
<accession>A0A926Q0Y2</accession>
<feature type="transmembrane region" description="Helical" evidence="4">
    <location>
        <begin position="137"/>
        <end position="158"/>
    </location>
</feature>
<evidence type="ECO:0000256" key="4">
    <source>
        <dbReference type="SAM" id="Phobius"/>
    </source>
</evidence>
<dbReference type="SMART" id="SM00287">
    <property type="entry name" value="SH3b"/>
    <property type="match status" value="1"/>
</dbReference>
<dbReference type="RefSeq" id="WP_187963511.1">
    <property type="nucleotide sequence ID" value="NZ_JACVDC010000001.1"/>
</dbReference>
<dbReference type="Pfam" id="PF13432">
    <property type="entry name" value="TPR_16"/>
    <property type="match status" value="1"/>
</dbReference>
<organism evidence="7 8">
    <name type="scientific">Sinomicrobium weinanense</name>
    <dbReference type="NCBI Taxonomy" id="2842200"/>
    <lineage>
        <taxon>Bacteria</taxon>
        <taxon>Pseudomonadati</taxon>
        <taxon>Bacteroidota</taxon>
        <taxon>Flavobacteriia</taxon>
        <taxon>Flavobacteriales</taxon>
        <taxon>Flavobacteriaceae</taxon>
        <taxon>Sinomicrobium</taxon>
    </lineage>
</organism>
<evidence type="ECO:0000313" key="8">
    <source>
        <dbReference type="Proteomes" id="UP000653730"/>
    </source>
</evidence>
<evidence type="ECO:0000256" key="5">
    <source>
        <dbReference type="SAM" id="SignalP"/>
    </source>
</evidence>
<dbReference type="PROSITE" id="PS51781">
    <property type="entry name" value="SH3B"/>
    <property type="match status" value="1"/>
</dbReference>
<dbReference type="InterPro" id="IPR003646">
    <property type="entry name" value="SH3-like_bac-type"/>
</dbReference>
<keyword evidence="8" id="KW-1185">Reference proteome</keyword>
<evidence type="ECO:0000256" key="2">
    <source>
        <dbReference type="ARBA" id="ARBA00022803"/>
    </source>
</evidence>
<dbReference type="InterPro" id="IPR051685">
    <property type="entry name" value="Ycf3/AcsC/BcsC/TPR_MFPF"/>
</dbReference>
<keyword evidence="2 3" id="KW-0802">TPR repeat</keyword>
<feature type="repeat" description="TPR" evidence="3">
    <location>
        <begin position="62"/>
        <end position="95"/>
    </location>
</feature>
<feature type="signal peptide" evidence="5">
    <location>
        <begin position="1"/>
        <end position="22"/>
    </location>
</feature>
<feature type="domain" description="SH3b" evidence="6">
    <location>
        <begin position="195"/>
        <end position="257"/>
    </location>
</feature>
<dbReference type="PROSITE" id="PS50293">
    <property type="entry name" value="TPR_REGION"/>
    <property type="match status" value="1"/>
</dbReference>
<gene>
    <name evidence="7" type="ORF">IBL28_00100</name>
</gene>
<dbReference type="AlphaFoldDB" id="A0A926Q0Y2"/>
<dbReference type="PANTHER" id="PTHR44943">
    <property type="entry name" value="CELLULOSE SYNTHASE OPERON PROTEIN C"/>
    <property type="match status" value="1"/>
</dbReference>
<dbReference type="SUPFAM" id="SSF48452">
    <property type="entry name" value="TPR-like"/>
    <property type="match status" value="1"/>
</dbReference>
<dbReference type="PANTHER" id="PTHR44943:SF8">
    <property type="entry name" value="TPR REPEAT-CONTAINING PROTEIN MJ0263"/>
    <property type="match status" value="1"/>
</dbReference>